<evidence type="ECO:0000313" key="2">
    <source>
        <dbReference type="EMBL" id="KXT11111.1"/>
    </source>
</evidence>
<dbReference type="EMBL" id="LFZO01000220">
    <property type="protein sequence ID" value="KXT11111.1"/>
    <property type="molecule type" value="Genomic_DNA"/>
</dbReference>
<accession>A0A139I8N7</accession>
<comment type="caution">
    <text evidence="2">The sequence shown here is derived from an EMBL/GenBank/DDBJ whole genome shotgun (WGS) entry which is preliminary data.</text>
</comment>
<organism evidence="2 3">
    <name type="scientific">Pseudocercospora musae</name>
    <dbReference type="NCBI Taxonomy" id="113226"/>
    <lineage>
        <taxon>Eukaryota</taxon>
        <taxon>Fungi</taxon>
        <taxon>Dikarya</taxon>
        <taxon>Ascomycota</taxon>
        <taxon>Pezizomycotina</taxon>
        <taxon>Dothideomycetes</taxon>
        <taxon>Dothideomycetidae</taxon>
        <taxon>Mycosphaerellales</taxon>
        <taxon>Mycosphaerellaceae</taxon>
        <taxon>Pseudocercospora</taxon>
    </lineage>
</organism>
<name>A0A139I8N7_9PEZI</name>
<dbReference type="AlphaFoldDB" id="A0A139I8N7"/>
<gene>
    <name evidence="2" type="ORF">AC579_648</name>
</gene>
<keyword evidence="3" id="KW-1185">Reference proteome</keyword>
<protein>
    <submittedName>
        <fullName evidence="2">Uncharacterized protein</fullName>
    </submittedName>
</protein>
<feature type="compositionally biased region" description="Basic residues" evidence="1">
    <location>
        <begin position="245"/>
        <end position="257"/>
    </location>
</feature>
<proteinExistence type="predicted"/>
<sequence length="280" mass="31606">MDAQQGAPNDDDQAPLTEPPPPYRAKEAVFKPEPSKNHTYGYDVYWMTMHTQMLGFGKVGLAVVLRGMPSSRPVWTIDIACSVNLKKEPHIRIYRHAFGDPSESARAQVCEVTLHHRTSNTVDMKFTWATLEAPWNSAAGTLGGKDELMWEYGYKDPRRHNDKFYFIRCTAHAGKTEVCRFTGIEDDDSDSPNTEEKLGTLDMSSTIFNNATERQLDEIVSNAMVQMARNELEWKSYTDEEKEKSKQRKKVAKRQARAARGGSSTYVNPPVFVSYVGPGC</sequence>
<evidence type="ECO:0000256" key="1">
    <source>
        <dbReference type="SAM" id="MobiDB-lite"/>
    </source>
</evidence>
<evidence type="ECO:0000313" key="3">
    <source>
        <dbReference type="Proteomes" id="UP000073492"/>
    </source>
</evidence>
<reference evidence="2 3" key="1">
    <citation type="submission" date="2015-07" db="EMBL/GenBank/DDBJ databases">
        <title>Comparative genomics of the Sigatoka disease complex on banana suggests a link between parallel evolutionary changes in Pseudocercospora fijiensis and Pseudocercospora eumusae and increased virulence on the banana host.</title>
        <authorList>
            <person name="Chang T.-C."/>
            <person name="Salvucci A."/>
            <person name="Crous P.W."/>
            <person name="Stergiopoulos I."/>
        </authorList>
    </citation>
    <scope>NUCLEOTIDE SEQUENCE [LARGE SCALE GENOMIC DNA]</scope>
    <source>
        <strain evidence="2 3">CBS 116634</strain>
    </source>
</reference>
<feature type="region of interest" description="Disordered" evidence="1">
    <location>
        <begin position="238"/>
        <end position="265"/>
    </location>
</feature>
<feature type="region of interest" description="Disordered" evidence="1">
    <location>
        <begin position="1"/>
        <end position="30"/>
    </location>
</feature>
<dbReference type="OrthoDB" id="3647801at2759"/>
<dbReference type="Proteomes" id="UP000073492">
    <property type="component" value="Unassembled WGS sequence"/>
</dbReference>